<evidence type="ECO:0000313" key="1">
    <source>
        <dbReference type="EMBL" id="KAL3585216.1"/>
    </source>
</evidence>
<sequence length="92" mass="10703">MASINLVLLLNPSDFIHEQFSSIVAETWRKQVGGWPMFRIWQKLKNLKPPLKNLNANFYGNVTETVRRTRVDLENTKSLLMSSPTEDLMVRK</sequence>
<comment type="caution">
    <text evidence="1">The sequence shown here is derived from an EMBL/GenBank/DDBJ whole genome shotgun (WGS) entry which is preliminary data.</text>
</comment>
<evidence type="ECO:0000313" key="2">
    <source>
        <dbReference type="Proteomes" id="UP000309997"/>
    </source>
</evidence>
<dbReference type="Proteomes" id="UP000309997">
    <property type="component" value="Unassembled WGS sequence"/>
</dbReference>
<accession>A0ACC4C1Y0</accession>
<gene>
    <name evidence="1" type="ORF">D5086_012083</name>
</gene>
<protein>
    <submittedName>
        <fullName evidence="1">Uncharacterized protein</fullName>
    </submittedName>
</protein>
<organism evidence="1 2">
    <name type="scientific">Populus alba</name>
    <name type="common">White poplar</name>
    <dbReference type="NCBI Taxonomy" id="43335"/>
    <lineage>
        <taxon>Eukaryota</taxon>
        <taxon>Viridiplantae</taxon>
        <taxon>Streptophyta</taxon>
        <taxon>Embryophyta</taxon>
        <taxon>Tracheophyta</taxon>
        <taxon>Spermatophyta</taxon>
        <taxon>Magnoliopsida</taxon>
        <taxon>eudicotyledons</taxon>
        <taxon>Gunneridae</taxon>
        <taxon>Pentapetalae</taxon>
        <taxon>rosids</taxon>
        <taxon>fabids</taxon>
        <taxon>Malpighiales</taxon>
        <taxon>Salicaceae</taxon>
        <taxon>Saliceae</taxon>
        <taxon>Populus</taxon>
    </lineage>
</organism>
<proteinExistence type="predicted"/>
<reference evidence="1 2" key="1">
    <citation type="journal article" date="2024" name="Plant Biotechnol. J.">
        <title>Genome and CRISPR/Cas9 system of a widespread forest tree (Populus alba) in the world.</title>
        <authorList>
            <person name="Liu Y.J."/>
            <person name="Jiang P.F."/>
            <person name="Han X.M."/>
            <person name="Li X.Y."/>
            <person name="Wang H.M."/>
            <person name="Wang Y.J."/>
            <person name="Wang X.X."/>
            <person name="Zeng Q.Y."/>
        </authorList>
    </citation>
    <scope>NUCLEOTIDE SEQUENCE [LARGE SCALE GENOMIC DNA]</scope>
    <source>
        <strain evidence="2">cv. PAL-ZL1</strain>
    </source>
</reference>
<dbReference type="EMBL" id="RCHU02000006">
    <property type="protein sequence ID" value="KAL3585216.1"/>
    <property type="molecule type" value="Genomic_DNA"/>
</dbReference>
<keyword evidence="2" id="KW-1185">Reference proteome</keyword>
<name>A0ACC4C1Y0_POPAL</name>